<reference evidence="1" key="1">
    <citation type="submission" date="2023-11" db="EMBL/GenBank/DDBJ databases">
        <authorList>
            <person name="Poullet M."/>
        </authorList>
    </citation>
    <scope>NUCLEOTIDE SEQUENCE</scope>
    <source>
        <strain evidence="1">E1834</strain>
    </source>
</reference>
<name>A0ACB0XUT9_MELEN</name>
<protein>
    <submittedName>
        <fullName evidence="1">Uncharacterized protein</fullName>
    </submittedName>
</protein>
<sequence>MRRTIKIQPADYLPTLSTLKICASGSPPSPSFYKMCVMYYLLYIYKQAQIRGTNIHHTGFGHRHIDKL</sequence>
<dbReference type="Proteomes" id="UP001497535">
    <property type="component" value="Unassembled WGS sequence"/>
</dbReference>
<evidence type="ECO:0000313" key="2">
    <source>
        <dbReference type="Proteomes" id="UP001497535"/>
    </source>
</evidence>
<dbReference type="EMBL" id="CAVMJV010000003">
    <property type="protein sequence ID" value="CAK5018215.1"/>
    <property type="molecule type" value="Genomic_DNA"/>
</dbReference>
<keyword evidence="2" id="KW-1185">Reference proteome</keyword>
<proteinExistence type="predicted"/>
<organism evidence="1 2">
    <name type="scientific">Meloidogyne enterolobii</name>
    <name type="common">Root-knot nematode worm</name>
    <name type="synonym">Meloidogyne mayaguensis</name>
    <dbReference type="NCBI Taxonomy" id="390850"/>
    <lineage>
        <taxon>Eukaryota</taxon>
        <taxon>Metazoa</taxon>
        <taxon>Ecdysozoa</taxon>
        <taxon>Nematoda</taxon>
        <taxon>Chromadorea</taxon>
        <taxon>Rhabditida</taxon>
        <taxon>Tylenchina</taxon>
        <taxon>Tylenchomorpha</taxon>
        <taxon>Tylenchoidea</taxon>
        <taxon>Meloidogynidae</taxon>
        <taxon>Meloidogyninae</taxon>
        <taxon>Meloidogyne</taxon>
    </lineage>
</organism>
<accession>A0ACB0XUT9</accession>
<gene>
    <name evidence="1" type="ORF">MENTE1834_LOCUS3761</name>
</gene>
<evidence type="ECO:0000313" key="1">
    <source>
        <dbReference type="EMBL" id="CAK5018215.1"/>
    </source>
</evidence>
<comment type="caution">
    <text evidence="1">The sequence shown here is derived from an EMBL/GenBank/DDBJ whole genome shotgun (WGS) entry which is preliminary data.</text>
</comment>